<gene>
    <name evidence="2" type="ORF">Pla52o_23190</name>
</gene>
<evidence type="ECO:0000256" key="1">
    <source>
        <dbReference type="SAM" id="MobiDB-lite"/>
    </source>
</evidence>
<proteinExistence type="predicted"/>
<feature type="compositionally biased region" description="Pro residues" evidence="1">
    <location>
        <begin position="54"/>
        <end position="63"/>
    </location>
</feature>
<keyword evidence="3" id="KW-1185">Reference proteome</keyword>
<evidence type="ECO:0000313" key="3">
    <source>
        <dbReference type="Proteomes" id="UP000316304"/>
    </source>
</evidence>
<dbReference type="Proteomes" id="UP000316304">
    <property type="component" value="Unassembled WGS sequence"/>
</dbReference>
<reference evidence="2 3" key="1">
    <citation type="submission" date="2019-02" db="EMBL/GenBank/DDBJ databases">
        <title>Deep-cultivation of Planctomycetes and their phenomic and genomic characterization uncovers novel biology.</title>
        <authorList>
            <person name="Wiegand S."/>
            <person name="Jogler M."/>
            <person name="Boedeker C."/>
            <person name="Pinto D."/>
            <person name="Vollmers J."/>
            <person name="Rivas-Marin E."/>
            <person name="Kohn T."/>
            <person name="Peeters S.H."/>
            <person name="Heuer A."/>
            <person name="Rast P."/>
            <person name="Oberbeckmann S."/>
            <person name="Bunk B."/>
            <person name="Jeske O."/>
            <person name="Meyerdierks A."/>
            <person name="Storesund J.E."/>
            <person name="Kallscheuer N."/>
            <person name="Luecker S."/>
            <person name="Lage O.M."/>
            <person name="Pohl T."/>
            <person name="Merkel B.J."/>
            <person name="Hornburger P."/>
            <person name="Mueller R.-W."/>
            <person name="Bruemmer F."/>
            <person name="Labrenz M."/>
            <person name="Spormann A.M."/>
            <person name="Op Den Camp H."/>
            <person name="Overmann J."/>
            <person name="Amann R."/>
            <person name="Jetten M.S.M."/>
            <person name="Mascher T."/>
            <person name="Medema M.H."/>
            <person name="Devos D.P."/>
            <person name="Kaster A.-K."/>
            <person name="Ovreas L."/>
            <person name="Rohde M."/>
            <person name="Galperin M.Y."/>
            <person name="Jogler C."/>
        </authorList>
    </citation>
    <scope>NUCLEOTIDE SEQUENCE [LARGE SCALE GENOMIC DNA]</scope>
    <source>
        <strain evidence="2 3">Pla52o</strain>
    </source>
</reference>
<feature type="region of interest" description="Disordered" evidence="1">
    <location>
        <begin position="1"/>
        <end position="71"/>
    </location>
</feature>
<protein>
    <submittedName>
        <fullName evidence="2">Uncharacterized protein</fullName>
    </submittedName>
</protein>
<name>A0A5C6CJ73_9BACT</name>
<dbReference type="AlphaFoldDB" id="A0A5C6CJ73"/>
<evidence type="ECO:0000313" key="2">
    <source>
        <dbReference type="EMBL" id="TWU24392.1"/>
    </source>
</evidence>
<sequence length="171" mass="19762">MVKQRIEKEANKRRNRPRSGGSTPSTRVRQAVCYTGATPPRLDASPTSRFRTPPTKPESPPSSDPTAKKPCLKKYTISRRRFPSVAIARTGQTYTFVDKIDTMRCNLTDIELCSAQQVCISGSLMRHRCMEAKDFEDRINAPRSMRKERREKVRQNRCRRRHRIRLVSVLT</sequence>
<dbReference type="EMBL" id="SJPT01000003">
    <property type="protein sequence ID" value="TWU24392.1"/>
    <property type="molecule type" value="Genomic_DNA"/>
</dbReference>
<comment type="caution">
    <text evidence="2">The sequence shown here is derived from an EMBL/GenBank/DDBJ whole genome shotgun (WGS) entry which is preliminary data.</text>
</comment>
<accession>A0A5C6CJ73</accession>
<organism evidence="2 3">
    <name type="scientific">Novipirellula galeiformis</name>
    <dbReference type="NCBI Taxonomy" id="2528004"/>
    <lineage>
        <taxon>Bacteria</taxon>
        <taxon>Pseudomonadati</taxon>
        <taxon>Planctomycetota</taxon>
        <taxon>Planctomycetia</taxon>
        <taxon>Pirellulales</taxon>
        <taxon>Pirellulaceae</taxon>
        <taxon>Novipirellula</taxon>
    </lineage>
</organism>
<feature type="compositionally biased region" description="Basic and acidic residues" evidence="1">
    <location>
        <begin position="1"/>
        <end position="12"/>
    </location>
</feature>